<evidence type="ECO:0000256" key="2">
    <source>
        <dbReference type="ARBA" id="ARBA00010337"/>
    </source>
</evidence>
<comment type="subcellular location">
    <subcellularLocation>
        <location evidence="1 6">Cytoplasm</location>
        <location evidence="1 6">Cytoskeleton</location>
        <location evidence="1 6">Microtubule organizing center</location>
    </subcellularLocation>
</comment>
<dbReference type="InterPro" id="IPR007259">
    <property type="entry name" value="GCP"/>
</dbReference>
<dbReference type="GO" id="GO:0000930">
    <property type="term" value="C:gamma-tubulin complex"/>
    <property type="evidence" value="ECO:0007669"/>
    <property type="project" value="TreeGrafter"/>
</dbReference>
<dbReference type="AlphaFoldDB" id="A0A9P0K245"/>
<dbReference type="GO" id="GO:0000922">
    <property type="term" value="C:spindle pole"/>
    <property type="evidence" value="ECO:0007669"/>
    <property type="project" value="InterPro"/>
</dbReference>
<dbReference type="GO" id="GO:0043015">
    <property type="term" value="F:gamma-tubulin binding"/>
    <property type="evidence" value="ECO:0007669"/>
    <property type="project" value="InterPro"/>
</dbReference>
<dbReference type="GO" id="GO:0007020">
    <property type="term" value="P:microtubule nucleation"/>
    <property type="evidence" value="ECO:0007669"/>
    <property type="project" value="InterPro"/>
</dbReference>
<protein>
    <recommendedName>
        <fullName evidence="6">Gamma-tubulin complex component</fullName>
    </recommendedName>
</protein>
<evidence type="ECO:0000256" key="4">
    <source>
        <dbReference type="ARBA" id="ARBA00022701"/>
    </source>
</evidence>
<gene>
    <name evidence="9" type="ORF">ACAOBT_LOCUS4490</name>
</gene>
<evidence type="ECO:0000259" key="8">
    <source>
        <dbReference type="Pfam" id="PF17681"/>
    </source>
</evidence>
<reference evidence="9" key="1">
    <citation type="submission" date="2022-03" db="EMBL/GenBank/DDBJ databases">
        <authorList>
            <person name="Sayadi A."/>
        </authorList>
    </citation>
    <scope>NUCLEOTIDE SEQUENCE</scope>
</reference>
<proteinExistence type="inferred from homology"/>
<dbReference type="GO" id="GO:0005874">
    <property type="term" value="C:microtubule"/>
    <property type="evidence" value="ECO:0007669"/>
    <property type="project" value="UniProtKB-KW"/>
</dbReference>
<accession>A0A9P0K245</accession>
<keyword evidence="10" id="KW-1185">Reference proteome</keyword>
<feature type="domain" description="Gamma tubulin complex component C-terminal" evidence="7">
    <location>
        <begin position="347"/>
        <end position="552"/>
    </location>
</feature>
<evidence type="ECO:0000256" key="1">
    <source>
        <dbReference type="ARBA" id="ARBA00004267"/>
    </source>
</evidence>
<dbReference type="Pfam" id="PF04130">
    <property type="entry name" value="GCP_C_terminal"/>
    <property type="match status" value="1"/>
</dbReference>
<dbReference type="GO" id="GO:0000278">
    <property type="term" value="P:mitotic cell cycle"/>
    <property type="evidence" value="ECO:0007669"/>
    <property type="project" value="TreeGrafter"/>
</dbReference>
<evidence type="ECO:0000313" key="9">
    <source>
        <dbReference type="EMBL" id="CAH1962099.1"/>
    </source>
</evidence>
<keyword evidence="3 6" id="KW-0963">Cytoplasm</keyword>
<evidence type="ECO:0000256" key="6">
    <source>
        <dbReference type="RuleBase" id="RU363050"/>
    </source>
</evidence>
<dbReference type="InterPro" id="IPR042241">
    <property type="entry name" value="GCP_C_sf"/>
</dbReference>
<dbReference type="OrthoDB" id="78652at2759"/>
<dbReference type="GO" id="GO:0051225">
    <property type="term" value="P:spindle assembly"/>
    <property type="evidence" value="ECO:0007669"/>
    <property type="project" value="TreeGrafter"/>
</dbReference>
<evidence type="ECO:0000256" key="5">
    <source>
        <dbReference type="ARBA" id="ARBA00023212"/>
    </source>
</evidence>
<keyword evidence="5 6" id="KW-0206">Cytoskeleton</keyword>
<evidence type="ECO:0000259" key="7">
    <source>
        <dbReference type="Pfam" id="PF04130"/>
    </source>
</evidence>
<dbReference type="InterPro" id="IPR041470">
    <property type="entry name" value="GCP_N"/>
</dbReference>
<feature type="domain" description="Gamma tubulin complex component protein N-terminal" evidence="8">
    <location>
        <begin position="22"/>
        <end position="342"/>
    </location>
</feature>
<comment type="similarity">
    <text evidence="2 6">Belongs to the TUBGCP family.</text>
</comment>
<dbReference type="Pfam" id="PF17681">
    <property type="entry name" value="GCP_N_terminal"/>
    <property type="match status" value="1"/>
</dbReference>
<sequence length="578" mass="68363">MIHECLFNLWDNLSDDISDENNWAYLFELNDFLHPGEKKLLLMIAAIAIDFHKINGFVQKVLNPALTSNDDCGTLVRCTSPQPRGMYITAFCNGIDKVLQDYRDEIVNLENTLLQNPQLPLLFILSSVERYRKLFEVLLSMINLIQKSNIRGCLLIGRMHNYICGVDQIAKAADVIIQSINPMFCRHLCNWIIYGDLVDTYEEFFIVDEKTSDENFLYPEQLADYAGSNTSLLHKKSKMHRPPPVRKFIINWKMVPVFIDTDTVETILFMGRIVWIMRNDPKKSTNETYEIKHKRDIWEGKDYEYYRRIQSLEKKTFDAIEFKMIMEECRVTLTKYLWTVMLVEGNLIDHLHLIRDFYALGRGELFQQFITVAEDHLKAETSGLATHSLNFIFLETARKIYGENDKTYTRFELLSIADDLKSNQWSRLQLNFEIDWPLHIVFHPKAMELYNKLFCFLLRLRKTQIDLHRLWAEHASRKIKMDRRVWTLRQNLMFLVNNLQYYLQVDVIEAQFSVLLKAVENANEFEDIIKVHHEFISNLLAKTFVLKPDEEHTYKHKHRLYQEPAVQCDEPSKVSRKY</sequence>
<organism evidence="9 10">
    <name type="scientific">Acanthoscelides obtectus</name>
    <name type="common">Bean weevil</name>
    <name type="synonym">Bruchus obtectus</name>
    <dbReference type="NCBI Taxonomy" id="200917"/>
    <lineage>
        <taxon>Eukaryota</taxon>
        <taxon>Metazoa</taxon>
        <taxon>Ecdysozoa</taxon>
        <taxon>Arthropoda</taxon>
        <taxon>Hexapoda</taxon>
        <taxon>Insecta</taxon>
        <taxon>Pterygota</taxon>
        <taxon>Neoptera</taxon>
        <taxon>Endopterygota</taxon>
        <taxon>Coleoptera</taxon>
        <taxon>Polyphaga</taxon>
        <taxon>Cucujiformia</taxon>
        <taxon>Chrysomeloidea</taxon>
        <taxon>Chrysomelidae</taxon>
        <taxon>Bruchinae</taxon>
        <taxon>Bruchini</taxon>
        <taxon>Acanthoscelides</taxon>
    </lineage>
</organism>
<dbReference type="Gene3D" id="1.20.120.1900">
    <property type="entry name" value="Gamma-tubulin complex, C-terminal domain"/>
    <property type="match status" value="1"/>
</dbReference>
<dbReference type="Proteomes" id="UP001152888">
    <property type="component" value="Unassembled WGS sequence"/>
</dbReference>
<dbReference type="GO" id="GO:0051011">
    <property type="term" value="F:microtubule minus-end binding"/>
    <property type="evidence" value="ECO:0007669"/>
    <property type="project" value="TreeGrafter"/>
</dbReference>
<comment type="caution">
    <text evidence="9">The sequence shown here is derived from an EMBL/GenBank/DDBJ whole genome shotgun (WGS) entry which is preliminary data.</text>
</comment>
<name>A0A9P0K245_ACAOB</name>
<dbReference type="InterPro" id="IPR040457">
    <property type="entry name" value="GCP_C"/>
</dbReference>
<evidence type="ECO:0000256" key="3">
    <source>
        <dbReference type="ARBA" id="ARBA00022490"/>
    </source>
</evidence>
<dbReference type="EMBL" id="CAKOFQ010006699">
    <property type="protein sequence ID" value="CAH1962099.1"/>
    <property type="molecule type" value="Genomic_DNA"/>
</dbReference>
<dbReference type="GO" id="GO:0051321">
    <property type="term" value="P:meiotic cell cycle"/>
    <property type="evidence" value="ECO:0007669"/>
    <property type="project" value="TreeGrafter"/>
</dbReference>
<evidence type="ECO:0000313" key="10">
    <source>
        <dbReference type="Proteomes" id="UP001152888"/>
    </source>
</evidence>
<dbReference type="PANTHER" id="PTHR19302">
    <property type="entry name" value="GAMMA TUBULIN COMPLEX PROTEIN"/>
    <property type="match status" value="1"/>
</dbReference>
<dbReference type="GO" id="GO:0031122">
    <property type="term" value="P:cytoplasmic microtubule organization"/>
    <property type="evidence" value="ECO:0007669"/>
    <property type="project" value="TreeGrafter"/>
</dbReference>
<dbReference type="PANTHER" id="PTHR19302:SF27">
    <property type="entry name" value="GAMMA-TUBULIN COMPLEX COMPONENT 4"/>
    <property type="match status" value="1"/>
</dbReference>
<keyword evidence="4 6" id="KW-0493">Microtubule</keyword>